<dbReference type="EMBL" id="JAJSOW010000108">
    <property type="protein sequence ID" value="KAI9154288.1"/>
    <property type="molecule type" value="Genomic_DNA"/>
</dbReference>
<evidence type="ECO:0000313" key="3">
    <source>
        <dbReference type="Proteomes" id="UP001064489"/>
    </source>
</evidence>
<reference evidence="2" key="1">
    <citation type="journal article" date="2022" name="Plant J.">
        <title>Strategies of tolerance reflected in two North American maple genomes.</title>
        <authorList>
            <person name="McEvoy S.L."/>
            <person name="Sezen U.U."/>
            <person name="Trouern-Trend A."/>
            <person name="McMahon S.M."/>
            <person name="Schaberg P.G."/>
            <person name="Yang J."/>
            <person name="Wegrzyn J.L."/>
            <person name="Swenson N.G."/>
        </authorList>
    </citation>
    <scope>NUCLEOTIDE SEQUENCE</scope>
    <source>
        <strain evidence="2">91603</strain>
    </source>
</reference>
<gene>
    <name evidence="2" type="ORF">LWI28_023805</name>
</gene>
<reference evidence="2" key="2">
    <citation type="submission" date="2023-02" db="EMBL/GenBank/DDBJ databases">
        <authorList>
            <person name="Swenson N.G."/>
            <person name="Wegrzyn J.L."/>
            <person name="Mcevoy S.L."/>
        </authorList>
    </citation>
    <scope>NUCLEOTIDE SEQUENCE</scope>
    <source>
        <strain evidence="2">91603</strain>
        <tissue evidence="2">Leaf</tissue>
    </source>
</reference>
<keyword evidence="1" id="KW-0812">Transmembrane</keyword>
<dbReference type="AlphaFoldDB" id="A0AAD5I7Y6"/>
<accession>A0AAD5I7Y6</accession>
<organism evidence="2 3">
    <name type="scientific">Acer negundo</name>
    <name type="common">Box elder</name>
    <dbReference type="NCBI Taxonomy" id="4023"/>
    <lineage>
        <taxon>Eukaryota</taxon>
        <taxon>Viridiplantae</taxon>
        <taxon>Streptophyta</taxon>
        <taxon>Embryophyta</taxon>
        <taxon>Tracheophyta</taxon>
        <taxon>Spermatophyta</taxon>
        <taxon>Magnoliopsida</taxon>
        <taxon>eudicotyledons</taxon>
        <taxon>Gunneridae</taxon>
        <taxon>Pentapetalae</taxon>
        <taxon>rosids</taxon>
        <taxon>malvids</taxon>
        <taxon>Sapindales</taxon>
        <taxon>Sapindaceae</taxon>
        <taxon>Hippocastanoideae</taxon>
        <taxon>Acereae</taxon>
        <taxon>Acer</taxon>
    </lineage>
</organism>
<feature type="transmembrane region" description="Helical" evidence="1">
    <location>
        <begin position="6"/>
        <end position="28"/>
    </location>
</feature>
<protein>
    <submittedName>
        <fullName evidence="2">Uncharacterized protein</fullName>
    </submittedName>
</protein>
<evidence type="ECO:0000313" key="2">
    <source>
        <dbReference type="EMBL" id="KAI9154288.1"/>
    </source>
</evidence>
<evidence type="ECO:0000256" key="1">
    <source>
        <dbReference type="SAM" id="Phobius"/>
    </source>
</evidence>
<keyword evidence="3" id="KW-1185">Reference proteome</keyword>
<name>A0AAD5I7Y6_ACENE</name>
<sequence length="140" mass="15643">MWHLSIVGVLFFLFIIVVIICCLAFYGIEVFSVPSNNSSIPELDYATCYLSNLVRKKSKDIGNVALKFSAVTCDFIEVLDIAGKKELTKRQNLRRPDSPYHYLSASSEMWGLILDSSTVDCSPSLCQYASTELCELNQGN</sequence>
<comment type="caution">
    <text evidence="2">The sequence shown here is derived from an EMBL/GenBank/DDBJ whole genome shotgun (WGS) entry which is preliminary data.</text>
</comment>
<dbReference type="Proteomes" id="UP001064489">
    <property type="component" value="Chromosome 11"/>
</dbReference>
<keyword evidence="1" id="KW-0472">Membrane</keyword>
<proteinExistence type="predicted"/>
<keyword evidence="1" id="KW-1133">Transmembrane helix</keyword>